<reference evidence="4" key="1">
    <citation type="submission" date="2021-07" db="EMBL/GenBank/DDBJ databases">
        <authorList>
            <person name="Catto M.A."/>
            <person name="Jacobson A."/>
            <person name="Kennedy G."/>
            <person name="Labadie P."/>
            <person name="Hunt B.G."/>
            <person name="Srinivasan R."/>
        </authorList>
    </citation>
    <scope>NUCLEOTIDE SEQUENCE</scope>
    <source>
        <strain evidence="4">PL_HMW_Pooled</strain>
        <tissue evidence="4">Head</tissue>
    </source>
</reference>
<evidence type="ECO:0000313" key="4">
    <source>
        <dbReference type="EMBL" id="KAK3932283.1"/>
    </source>
</evidence>
<accession>A0AAE1LU80</accession>
<proteinExistence type="predicted"/>
<dbReference type="AlphaFoldDB" id="A0AAE1LU80"/>
<keyword evidence="4" id="KW-0396">Initiation factor</keyword>
<evidence type="ECO:0000313" key="5">
    <source>
        <dbReference type="Proteomes" id="UP001219518"/>
    </source>
</evidence>
<gene>
    <name evidence="4" type="ORF">KUF71_011611</name>
</gene>
<protein>
    <submittedName>
        <fullName evidence="4">Translation initiation factor IF-2</fullName>
    </submittedName>
</protein>
<evidence type="ECO:0000256" key="2">
    <source>
        <dbReference type="SAM" id="Phobius"/>
    </source>
</evidence>
<keyword evidence="4" id="KW-0648">Protein biosynthesis</keyword>
<evidence type="ECO:0000256" key="3">
    <source>
        <dbReference type="SAM" id="SignalP"/>
    </source>
</evidence>
<dbReference type="EMBL" id="JAHWGI010001434">
    <property type="protein sequence ID" value="KAK3932283.1"/>
    <property type="molecule type" value="Genomic_DNA"/>
</dbReference>
<sequence>MSGVCHACVMLTVLATRSISATDPTGPARSIALTPRPSAARQLGPPAPSPAPTTASSSAGDDFAPDDSRRLVGAEDPGILRTITTQVRLFLACVPRWGPVSCLKLEALLILHGEPGDSVEGFVDGPDAESRRGSFFSELSERPEARDAYLNKMLLQALEDLLEEALGLPRDHAERGMRRKGRRWPNPLLAVMFGLGSLIVVGGIAKTAMIAGKALALSLLALALAVMMGLRGGGAGGGGGAANYEILATGIRRRTGLTSAAAVPYPVYVDAAEQPAGAGQSLAYSGHHTRP</sequence>
<evidence type="ECO:0000256" key="1">
    <source>
        <dbReference type="SAM" id="MobiDB-lite"/>
    </source>
</evidence>
<keyword evidence="2" id="KW-0812">Transmembrane</keyword>
<dbReference type="Proteomes" id="UP001219518">
    <property type="component" value="Unassembled WGS sequence"/>
</dbReference>
<organism evidence="4 5">
    <name type="scientific">Frankliniella fusca</name>
    <dbReference type="NCBI Taxonomy" id="407009"/>
    <lineage>
        <taxon>Eukaryota</taxon>
        <taxon>Metazoa</taxon>
        <taxon>Ecdysozoa</taxon>
        <taxon>Arthropoda</taxon>
        <taxon>Hexapoda</taxon>
        <taxon>Insecta</taxon>
        <taxon>Pterygota</taxon>
        <taxon>Neoptera</taxon>
        <taxon>Paraneoptera</taxon>
        <taxon>Thysanoptera</taxon>
        <taxon>Terebrantia</taxon>
        <taxon>Thripoidea</taxon>
        <taxon>Thripidae</taxon>
        <taxon>Frankliniella</taxon>
    </lineage>
</organism>
<keyword evidence="5" id="KW-1185">Reference proteome</keyword>
<reference evidence="4" key="2">
    <citation type="journal article" date="2023" name="BMC Genomics">
        <title>Pest status, molecular evolution, and epigenetic factors derived from the genome assembly of Frankliniella fusca, a thysanopteran phytovirus vector.</title>
        <authorList>
            <person name="Catto M.A."/>
            <person name="Labadie P.E."/>
            <person name="Jacobson A.L."/>
            <person name="Kennedy G.G."/>
            <person name="Srinivasan R."/>
            <person name="Hunt B.G."/>
        </authorList>
    </citation>
    <scope>NUCLEOTIDE SEQUENCE</scope>
    <source>
        <strain evidence="4">PL_HMW_Pooled</strain>
    </source>
</reference>
<keyword evidence="2" id="KW-0472">Membrane</keyword>
<keyword evidence="3" id="KW-0732">Signal</keyword>
<name>A0AAE1LU80_9NEOP</name>
<feature type="transmembrane region" description="Helical" evidence="2">
    <location>
        <begin position="184"/>
        <end position="204"/>
    </location>
</feature>
<feature type="chain" id="PRO_5042222550" evidence="3">
    <location>
        <begin position="22"/>
        <end position="291"/>
    </location>
</feature>
<feature type="signal peptide" evidence="3">
    <location>
        <begin position="1"/>
        <end position="21"/>
    </location>
</feature>
<keyword evidence="2" id="KW-1133">Transmembrane helix</keyword>
<feature type="region of interest" description="Disordered" evidence="1">
    <location>
        <begin position="38"/>
        <end position="71"/>
    </location>
</feature>
<comment type="caution">
    <text evidence="4">The sequence shown here is derived from an EMBL/GenBank/DDBJ whole genome shotgun (WGS) entry which is preliminary data.</text>
</comment>
<dbReference type="GO" id="GO:0003743">
    <property type="term" value="F:translation initiation factor activity"/>
    <property type="evidence" value="ECO:0007669"/>
    <property type="project" value="UniProtKB-KW"/>
</dbReference>